<name>A0ABV5KCA4_9ACTN</name>
<gene>
    <name evidence="4" type="ORF">ACFFRI_15130</name>
</gene>
<dbReference type="Pfam" id="PF25583">
    <property type="entry name" value="WCX"/>
    <property type="match status" value="1"/>
</dbReference>
<dbReference type="Gene3D" id="1.10.10.10">
    <property type="entry name" value="Winged helix-like DNA-binding domain superfamily/Winged helix DNA-binding domain"/>
    <property type="match status" value="1"/>
</dbReference>
<sequence length="324" mass="35205">MRADRLLRLLHLLQRHGTQPAARLAEQLEVSERTVLRDMDALSAAGVPVFAVRGRHGGCGLVEGYRTDVSGLTVGEAQALFLWGSRDATRELGLGPELGNALAKLAATVTSGAMEEADALASVLVVDRRRWFAAVEEVPVLPVLREAASAARRVRLRYGTAGGEPPTTRTVDPYGLVENAGRWYLLAAHRGHRRTYRVSRIVDAVVLDEPARRPADLDLAHEWAESRRALEVGESVELDVAVDPGALDRLRRVASFQLVAGTTPQELPPVPGDVRVRLRLVVRARRQALGLVLTFGGEVELLSPLDLRAELVEVGRLALARHGA</sequence>
<keyword evidence="1" id="KW-0805">Transcription regulation</keyword>
<comment type="caution">
    <text evidence="4">The sequence shown here is derived from an EMBL/GenBank/DDBJ whole genome shotgun (WGS) entry which is preliminary data.</text>
</comment>
<evidence type="ECO:0000313" key="5">
    <source>
        <dbReference type="Proteomes" id="UP001589750"/>
    </source>
</evidence>
<organism evidence="4 5">
    <name type="scientific">Nocardioides plantarum</name>
    <dbReference type="NCBI Taxonomy" id="29299"/>
    <lineage>
        <taxon>Bacteria</taxon>
        <taxon>Bacillati</taxon>
        <taxon>Actinomycetota</taxon>
        <taxon>Actinomycetes</taxon>
        <taxon>Propionibacteriales</taxon>
        <taxon>Nocardioidaceae</taxon>
        <taxon>Nocardioides</taxon>
    </lineage>
</organism>
<dbReference type="InterPro" id="IPR036388">
    <property type="entry name" value="WH-like_DNA-bd_sf"/>
</dbReference>
<evidence type="ECO:0000256" key="2">
    <source>
        <dbReference type="ARBA" id="ARBA00023163"/>
    </source>
</evidence>
<dbReference type="SUPFAM" id="SSF46785">
    <property type="entry name" value="Winged helix' DNA-binding domain"/>
    <property type="match status" value="1"/>
</dbReference>
<feature type="domain" description="HTH deoR-type" evidence="3">
    <location>
        <begin position="2"/>
        <end position="61"/>
    </location>
</feature>
<dbReference type="InterPro" id="IPR057727">
    <property type="entry name" value="WCX_dom"/>
</dbReference>
<evidence type="ECO:0000313" key="4">
    <source>
        <dbReference type="EMBL" id="MFB9314388.1"/>
    </source>
</evidence>
<dbReference type="InterPro" id="IPR036390">
    <property type="entry name" value="WH_DNA-bd_sf"/>
</dbReference>
<keyword evidence="5" id="KW-1185">Reference proteome</keyword>
<dbReference type="PANTHER" id="PTHR34580:SF1">
    <property type="entry name" value="PROTEIN PAFC"/>
    <property type="match status" value="1"/>
</dbReference>
<evidence type="ECO:0000256" key="1">
    <source>
        <dbReference type="ARBA" id="ARBA00023015"/>
    </source>
</evidence>
<dbReference type="InterPro" id="IPR028349">
    <property type="entry name" value="PafC-like"/>
</dbReference>
<accession>A0ABV5KCA4</accession>
<dbReference type="PANTHER" id="PTHR34580">
    <property type="match status" value="1"/>
</dbReference>
<protein>
    <submittedName>
        <fullName evidence="4">Helix-turn-helix transcriptional regulator</fullName>
    </submittedName>
</protein>
<dbReference type="InterPro" id="IPR026881">
    <property type="entry name" value="WYL_dom"/>
</dbReference>
<dbReference type="Pfam" id="PF08279">
    <property type="entry name" value="HTH_11"/>
    <property type="match status" value="1"/>
</dbReference>
<dbReference type="EMBL" id="JBHMDG010000020">
    <property type="protein sequence ID" value="MFB9314388.1"/>
    <property type="molecule type" value="Genomic_DNA"/>
</dbReference>
<dbReference type="PROSITE" id="PS52050">
    <property type="entry name" value="WYL"/>
    <property type="match status" value="1"/>
</dbReference>
<dbReference type="InterPro" id="IPR013196">
    <property type="entry name" value="HTH_11"/>
</dbReference>
<dbReference type="RefSeq" id="WP_140007199.1">
    <property type="nucleotide sequence ID" value="NZ_JBHMDG010000020.1"/>
</dbReference>
<dbReference type="InterPro" id="IPR051534">
    <property type="entry name" value="CBASS_pafABC_assoc_protein"/>
</dbReference>
<keyword evidence="2" id="KW-0804">Transcription</keyword>
<dbReference type="PIRSF" id="PIRSF016838">
    <property type="entry name" value="PafC"/>
    <property type="match status" value="1"/>
</dbReference>
<dbReference type="Pfam" id="PF13280">
    <property type="entry name" value="WYL"/>
    <property type="match status" value="1"/>
</dbReference>
<dbReference type="Proteomes" id="UP001589750">
    <property type="component" value="Unassembled WGS sequence"/>
</dbReference>
<proteinExistence type="predicted"/>
<dbReference type="InterPro" id="IPR001034">
    <property type="entry name" value="DeoR_HTH"/>
</dbReference>
<dbReference type="PROSITE" id="PS51000">
    <property type="entry name" value="HTH_DEOR_2"/>
    <property type="match status" value="1"/>
</dbReference>
<evidence type="ECO:0000259" key="3">
    <source>
        <dbReference type="PROSITE" id="PS51000"/>
    </source>
</evidence>
<reference evidence="4 5" key="1">
    <citation type="submission" date="2024-09" db="EMBL/GenBank/DDBJ databases">
        <authorList>
            <person name="Sun Q."/>
            <person name="Mori K."/>
        </authorList>
    </citation>
    <scope>NUCLEOTIDE SEQUENCE [LARGE SCALE GENOMIC DNA]</scope>
    <source>
        <strain evidence="4 5">JCM 9626</strain>
    </source>
</reference>